<gene>
    <name evidence="2" type="ORF">TCMB3V08_LOCUS3814</name>
</gene>
<name>A0A7R9P6B7_TIMCA</name>
<evidence type="ECO:0000313" key="2">
    <source>
        <dbReference type="EMBL" id="CAD7571131.1"/>
    </source>
</evidence>
<organism evidence="2">
    <name type="scientific">Timema californicum</name>
    <name type="common">California timema</name>
    <name type="synonym">Walking stick</name>
    <dbReference type="NCBI Taxonomy" id="61474"/>
    <lineage>
        <taxon>Eukaryota</taxon>
        <taxon>Metazoa</taxon>
        <taxon>Ecdysozoa</taxon>
        <taxon>Arthropoda</taxon>
        <taxon>Hexapoda</taxon>
        <taxon>Insecta</taxon>
        <taxon>Pterygota</taxon>
        <taxon>Neoptera</taxon>
        <taxon>Polyneoptera</taxon>
        <taxon>Phasmatodea</taxon>
        <taxon>Timematodea</taxon>
        <taxon>Timematoidea</taxon>
        <taxon>Timematidae</taxon>
        <taxon>Timema</taxon>
    </lineage>
</organism>
<protein>
    <submittedName>
        <fullName evidence="2">(California timema) hypothetical protein</fullName>
    </submittedName>
</protein>
<dbReference type="AlphaFoldDB" id="A0A7R9P6B7"/>
<evidence type="ECO:0000256" key="1">
    <source>
        <dbReference type="SAM" id="MobiDB-lite"/>
    </source>
</evidence>
<accession>A0A7R9P6B7</accession>
<reference evidence="2" key="1">
    <citation type="submission" date="2020-11" db="EMBL/GenBank/DDBJ databases">
        <authorList>
            <person name="Tran Van P."/>
        </authorList>
    </citation>
    <scope>NUCLEOTIDE SEQUENCE</scope>
</reference>
<feature type="region of interest" description="Disordered" evidence="1">
    <location>
        <begin position="671"/>
        <end position="690"/>
    </location>
</feature>
<proteinExistence type="predicted"/>
<dbReference type="EMBL" id="OE180353">
    <property type="protein sequence ID" value="CAD7571131.1"/>
    <property type="molecule type" value="Genomic_DNA"/>
</dbReference>
<sequence length="690" mass="76110">MIGTGTFGSFHLISRLASGVEGSLEDVSKMVAASAGGSIVSDGAFISSEAAKAGRALIEDAVSVPTKLFSAVESFASVAGDGAGEGRHMHVVEPYLELVAPLSSPTRSLKNKNKLKNKNWYDTIVQSVYPKAGLKWNCLCSIPGWVSTYFFLCVDVHCIIVKSRWNFHHLPAFTRGIVASCLRFQRSVICRHQPCTFTFILANRSRTSLRARLTPQITPNLVDTTGTRTVNPPYSAVYSLMRNARLRLSGLLERVISKSNKETVQVTLLACHERSGACFPLTIEQAHWGLKYLNLIFVGVGKSAITNEGDISVGFSQKPGPHFVCKGGVVLAIVERQEVFHTVTHGSAPPNYNHKEMLGYGQTERACERLKNKLEHIGCNERWPDWSKRPSNKAGWTHVKIFTREIESISMVILWSKSGGQTQKARRAPTGIRLGTNRLPNYWLGSESGCGTTHADTITPEPALLEQQCSIYLAVPSSSPLTSYVRMRTTVNHVTGTVKRTVPYKDREVLIFGPDENQYQTMVLTTPRRVENHSGKTTLSTPDRDSNLDLTIIGSLVFCKSSTLDHAAMEAGRKTKKQNDKDFHSSDIETNACGCSVCEWFDLEREWKQARPSDNLESGTHFKVVSKTNMPGTQTSKKQTQPYGDFAALHLPACVLQHWASLVSLLGDDRTNRSDPSVEGLKLPKGAQPF</sequence>